<evidence type="ECO:0000256" key="8">
    <source>
        <dbReference type="ARBA" id="ARBA00023008"/>
    </source>
</evidence>
<keyword evidence="7 10" id="KW-1133">Transmembrane helix</keyword>
<dbReference type="NCBIfam" id="NF003465">
    <property type="entry name" value="PRK05089.1"/>
    <property type="match status" value="1"/>
</dbReference>
<dbReference type="RefSeq" id="WP_171218493.1">
    <property type="nucleotide sequence ID" value="NZ_JABEPP010000003.1"/>
</dbReference>
<dbReference type="PANTHER" id="PTHR21320:SF3">
    <property type="entry name" value="CYTOCHROME C OXIDASE ASSEMBLY PROTEIN COX11, MITOCHONDRIAL-RELATED"/>
    <property type="match status" value="1"/>
</dbReference>
<dbReference type="SUPFAM" id="SSF110111">
    <property type="entry name" value="Ctag/Cox11"/>
    <property type="match status" value="1"/>
</dbReference>
<dbReference type="Gene3D" id="2.60.370.10">
    <property type="entry name" value="Ctag/Cox11"/>
    <property type="match status" value="1"/>
</dbReference>
<evidence type="ECO:0000313" key="12">
    <source>
        <dbReference type="EMBL" id="NNM72988.1"/>
    </source>
</evidence>
<dbReference type="Proteomes" id="UP000564885">
    <property type="component" value="Unassembled WGS sequence"/>
</dbReference>
<keyword evidence="10" id="KW-0997">Cell inner membrane</keyword>
<name>A0A849I6H9_9HYPH</name>
<dbReference type="EMBL" id="JABEPP010000003">
    <property type="protein sequence ID" value="NNM72988.1"/>
    <property type="molecule type" value="Genomic_DNA"/>
</dbReference>
<evidence type="ECO:0000256" key="10">
    <source>
        <dbReference type="HAMAP-Rule" id="MF_00155"/>
    </source>
</evidence>
<keyword evidence="5 10" id="KW-0812">Transmembrane</keyword>
<feature type="topological domain" description="Cytoplasmic" evidence="10">
    <location>
        <begin position="1"/>
        <end position="14"/>
    </location>
</feature>
<dbReference type="InterPro" id="IPR023471">
    <property type="entry name" value="CtaG/Cox11_dom_sf"/>
</dbReference>
<sequence length="202" mass="22133">MSPQEREEREKRIARGIRNTGLACLGLAVAMVGAAFAAVPLYDLFCRVTGFDGTPLVGTEAPTETLNRRMTVRFDTNVAPGLGWSFRPEIPQVEARLGETRTVFFKVKNEGQRASTGVATYNVQPAQLGAHFVKLKCFCFDEQTLQPGETMDFPVVFYVDPGIAKDRNLDDMSSVTLSYTYFASRNGQPLASADQGGAKPKL</sequence>
<dbReference type="GO" id="GO:0005507">
    <property type="term" value="F:copper ion binding"/>
    <property type="evidence" value="ECO:0007669"/>
    <property type="project" value="InterPro"/>
</dbReference>
<evidence type="ECO:0000256" key="4">
    <source>
        <dbReference type="ARBA" id="ARBA00015384"/>
    </source>
</evidence>
<evidence type="ECO:0000313" key="13">
    <source>
        <dbReference type="Proteomes" id="UP000564885"/>
    </source>
</evidence>
<evidence type="ECO:0000256" key="6">
    <source>
        <dbReference type="ARBA" id="ARBA00022968"/>
    </source>
</evidence>
<comment type="function">
    <text evidence="1 10">Exerts its effect at some terminal stage of cytochrome c oxidase synthesis, probably by being involved in the insertion of the copper B into subunit I.</text>
</comment>
<evidence type="ECO:0000256" key="5">
    <source>
        <dbReference type="ARBA" id="ARBA00022692"/>
    </source>
</evidence>
<comment type="caution">
    <text evidence="12">The sequence shown here is derived from an EMBL/GenBank/DDBJ whole genome shotgun (WGS) entry which is preliminary data.</text>
</comment>
<evidence type="ECO:0000256" key="1">
    <source>
        <dbReference type="ARBA" id="ARBA00004007"/>
    </source>
</evidence>
<evidence type="ECO:0000256" key="11">
    <source>
        <dbReference type="SAM" id="Phobius"/>
    </source>
</evidence>
<feature type="topological domain" description="Periplasmic" evidence="10">
    <location>
        <begin position="39"/>
        <end position="202"/>
    </location>
</feature>
<accession>A0A849I6H9</accession>
<evidence type="ECO:0000256" key="7">
    <source>
        <dbReference type="ARBA" id="ARBA00022989"/>
    </source>
</evidence>
<evidence type="ECO:0000256" key="3">
    <source>
        <dbReference type="ARBA" id="ARBA00009620"/>
    </source>
</evidence>
<dbReference type="PIRSF" id="PIRSF005413">
    <property type="entry name" value="COX11"/>
    <property type="match status" value="1"/>
</dbReference>
<dbReference type="HAMAP" id="MF_00155">
    <property type="entry name" value="CtaG"/>
    <property type="match status" value="1"/>
</dbReference>
<reference evidence="12 13" key="1">
    <citation type="submission" date="2020-04" db="EMBL/GenBank/DDBJ databases">
        <title>Enterovirga sp. isolate from soil.</title>
        <authorList>
            <person name="Chea S."/>
            <person name="Kim D.-U."/>
        </authorList>
    </citation>
    <scope>NUCLEOTIDE SEQUENCE [LARGE SCALE GENOMIC DNA]</scope>
    <source>
        <strain evidence="12 13">DB1703</strain>
    </source>
</reference>
<evidence type="ECO:0000256" key="2">
    <source>
        <dbReference type="ARBA" id="ARBA00004382"/>
    </source>
</evidence>
<dbReference type="GO" id="GO:0008535">
    <property type="term" value="P:respiratory chain complex IV assembly"/>
    <property type="evidence" value="ECO:0007669"/>
    <property type="project" value="UniProtKB-UniRule"/>
</dbReference>
<dbReference type="Pfam" id="PF04442">
    <property type="entry name" value="CtaG_Cox11"/>
    <property type="match status" value="1"/>
</dbReference>
<organism evidence="12 13">
    <name type="scientific">Enterovirga aerilata</name>
    <dbReference type="NCBI Taxonomy" id="2730920"/>
    <lineage>
        <taxon>Bacteria</taxon>
        <taxon>Pseudomonadati</taxon>
        <taxon>Pseudomonadota</taxon>
        <taxon>Alphaproteobacteria</taxon>
        <taxon>Hyphomicrobiales</taxon>
        <taxon>Methylobacteriaceae</taxon>
        <taxon>Enterovirga</taxon>
    </lineage>
</organism>
<comment type="subcellular location">
    <subcellularLocation>
        <location evidence="2 10">Cell inner membrane</location>
        <topology evidence="2 10">Single-pass type II membrane protein</topology>
        <orientation evidence="2 10">Periplasmic side</orientation>
    </subcellularLocation>
</comment>
<proteinExistence type="inferred from homology"/>
<protein>
    <recommendedName>
        <fullName evidence="4 10">Cytochrome c oxidase assembly protein CtaG</fullName>
    </recommendedName>
</protein>
<keyword evidence="8 10" id="KW-0186">Copper</keyword>
<comment type="similarity">
    <text evidence="3 10">Belongs to the COX11/CtaG family.</text>
</comment>
<keyword evidence="10" id="KW-1003">Cell membrane</keyword>
<keyword evidence="6 10" id="KW-0735">Signal-anchor</keyword>
<keyword evidence="13" id="KW-1185">Reference proteome</keyword>
<dbReference type="InterPro" id="IPR007533">
    <property type="entry name" value="Cyt_c_oxidase_assmbl_CtaG"/>
</dbReference>
<dbReference type="PANTHER" id="PTHR21320">
    <property type="entry name" value="CYTOCHROME C OXIDASE ASSEMBLY PROTEIN COX11-RELATED"/>
    <property type="match status" value="1"/>
</dbReference>
<feature type="transmembrane region" description="Helical" evidence="11">
    <location>
        <begin position="21"/>
        <end position="42"/>
    </location>
</feature>
<evidence type="ECO:0000256" key="9">
    <source>
        <dbReference type="ARBA" id="ARBA00023136"/>
    </source>
</evidence>
<keyword evidence="9 10" id="KW-0472">Membrane</keyword>
<gene>
    <name evidence="10" type="primary">ctaG</name>
    <name evidence="12" type="ORF">HJG44_11420</name>
</gene>
<dbReference type="AlphaFoldDB" id="A0A849I6H9"/>
<dbReference type="GO" id="GO:0005886">
    <property type="term" value="C:plasma membrane"/>
    <property type="evidence" value="ECO:0007669"/>
    <property type="project" value="UniProtKB-SubCell"/>
</dbReference>